<name>A0AAV0MI96_9ROSI</name>
<dbReference type="Proteomes" id="UP001154282">
    <property type="component" value="Unassembled WGS sequence"/>
</dbReference>
<protein>
    <submittedName>
        <fullName evidence="1">Uncharacterized protein</fullName>
    </submittedName>
</protein>
<comment type="caution">
    <text evidence="1">The sequence shown here is derived from an EMBL/GenBank/DDBJ whole genome shotgun (WGS) entry which is preliminary data.</text>
</comment>
<dbReference type="EMBL" id="CAMGYJ010000007">
    <property type="protein sequence ID" value="CAI0446487.1"/>
    <property type="molecule type" value="Genomic_DNA"/>
</dbReference>
<evidence type="ECO:0000313" key="1">
    <source>
        <dbReference type="EMBL" id="CAI0446487.1"/>
    </source>
</evidence>
<evidence type="ECO:0000313" key="2">
    <source>
        <dbReference type="Proteomes" id="UP001154282"/>
    </source>
</evidence>
<gene>
    <name evidence="1" type="ORF">LITE_LOCUS29036</name>
</gene>
<reference evidence="1" key="1">
    <citation type="submission" date="2022-08" db="EMBL/GenBank/DDBJ databases">
        <authorList>
            <person name="Gutierrez-Valencia J."/>
        </authorList>
    </citation>
    <scope>NUCLEOTIDE SEQUENCE</scope>
</reference>
<organism evidence="1 2">
    <name type="scientific">Linum tenue</name>
    <dbReference type="NCBI Taxonomy" id="586396"/>
    <lineage>
        <taxon>Eukaryota</taxon>
        <taxon>Viridiplantae</taxon>
        <taxon>Streptophyta</taxon>
        <taxon>Embryophyta</taxon>
        <taxon>Tracheophyta</taxon>
        <taxon>Spermatophyta</taxon>
        <taxon>Magnoliopsida</taxon>
        <taxon>eudicotyledons</taxon>
        <taxon>Gunneridae</taxon>
        <taxon>Pentapetalae</taxon>
        <taxon>rosids</taxon>
        <taxon>fabids</taxon>
        <taxon>Malpighiales</taxon>
        <taxon>Linaceae</taxon>
        <taxon>Linum</taxon>
    </lineage>
</organism>
<accession>A0AAV0MI96</accession>
<feature type="non-terminal residue" evidence="1">
    <location>
        <position position="38"/>
    </location>
</feature>
<proteinExistence type="predicted"/>
<sequence>MTDQKKCLFFFFIGFGGPPKELKLLGDKKTLPWRGNAR</sequence>
<keyword evidence="2" id="KW-1185">Reference proteome</keyword>
<dbReference type="AlphaFoldDB" id="A0AAV0MI96"/>